<proteinExistence type="predicted"/>
<reference evidence="2" key="1">
    <citation type="journal article" date="2019" name="Int. J. Syst. Evol. Microbiol.">
        <title>The Global Catalogue of Microorganisms (GCM) 10K type strain sequencing project: providing services to taxonomists for standard genome sequencing and annotation.</title>
        <authorList>
            <consortium name="The Broad Institute Genomics Platform"/>
            <consortium name="The Broad Institute Genome Sequencing Center for Infectious Disease"/>
            <person name="Wu L."/>
            <person name="Ma J."/>
        </authorList>
    </citation>
    <scope>NUCLEOTIDE SEQUENCE [LARGE SCALE GENOMIC DNA]</scope>
    <source>
        <strain evidence="2">CGMCC 1.15180</strain>
    </source>
</reference>
<accession>A0ABW4VJY2</accession>
<dbReference type="Proteomes" id="UP001597361">
    <property type="component" value="Unassembled WGS sequence"/>
</dbReference>
<evidence type="ECO:0000313" key="2">
    <source>
        <dbReference type="Proteomes" id="UP001597361"/>
    </source>
</evidence>
<sequence length="41" mass="4610">MIDKLKFDTSGLAPFDTVCFFNTNAKENPLKTAQLDDFSIL</sequence>
<dbReference type="RefSeq" id="WP_376885722.1">
    <property type="nucleotide sequence ID" value="NZ_JBHUHR010000025.1"/>
</dbReference>
<name>A0ABW4VJY2_9BACT</name>
<dbReference type="EMBL" id="JBHUHR010000025">
    <property type="protein sequence ID" value="MFD2035043.1"/>
    <property type="molecule type" value="Genomic_DNA"/>
</dbReference>
<protein>
    <submittedName>
        <fullName evidence="1">Uncharacterized protein</fullName>
    </submittedName>
</protein>
<comment type="caution">
    <text evidence="1">The sequence shown here is derived from an EMBL/GenBank/DDBJ whole genome shotgun (WGS) entry which is preliminary data.</text>
</comment>
<organism evidence="1 2">
    <name type="scientific">Belliella marina</name>
    <dbReference type="NCBI Taxonomy" id="1644146"/>
    <lineage>
        <taxon>Bacteria</taxon>
        <taxon>Pseudomonadati</taxon>
        <taxon>Bacteroidota</taxon>
        <taxon>Cytophagia</taxon>
        <taxon>Cytophagales</taxon>
        <taxon>Cyclobacteriaceae</taxon>
        <taxon>Belliella</taxon>
    </lineage>
</organism>
<gene>
    <name evidence="1" type="ORF">ACFSKL_09585</name>
</gene>
<keyword evidence="2" id="KW-1185">Reference proteome</keyword>
<evidence type="ECO:0000313" key="1">
    <source>
        <dbReference type="EMBL" id="MFD2035043.1"/>
    </source>
</evidence>